<proteinExistence type="predicted"/>
<keyword evidence="1" id="KW-0812">Transmembrane</keyword>
<gene>
    <name evidence="2" type="ordered locus">Cyan10605_1273</name>
</gene>
<dbReference type="STRING" id="755178.Cyan10605_1273"/>
<evidence type="ECO:0000313" key="3">
    <source>
        <dbReference type="Proteomes" id="UP000010480"/>
    </source>
</evidence>
<dbReference type="HOGENOM" id="CLU_1871994_0_0_3"/>
<dbReference type="Pfam" id="PF09721">
    <property type="entry name" value="Exosortase_EpsH"/>
    <property type="match status" value="1"/>
</dbReference>
<dbReference type="OrthoDB" id="461510at2"/>
<sequence length="136" mass="15542">MEINGIKPQELIKNKGFWLWAILSALITINLTIFWKMNNVAHVGMIGLYWLAVYSLLWERRKKIYFQQKLIPCIIGIALIAWTLFVSRSIPTEKESNLLSIAPFIFATGLALIASGFRGLKEFRGELLIIFFLGVP</sequence>
<feature type="transmembrane region" description="Helical" evidence="1">
    <location>
        <begin position="70"/>
        <end position="86"/>
    </location>
</feature>
<accession>K9Z2L2</accession>
<dbReference type="RefSeq" id="WP_015219118.1">
    <property type="nucleotide sequence ID" value="NC_019776.1"/>
</dbReference>
<feature type="transmembrane region" description="Helical" evidence="1">
    <location>
        <begin position="17"/>
        <end position="35"/>
    </location>
</feature>
<dbReference type="EMBL" id="CP003947">
    <property type="protein sequence ID" value="AFZ53389.1"/>
    <property type="molecule type" value="Genomic_DNA"/>
</dbReference>
<dbReference type="AlphaFoldDB" id="K9Z2L2"/>
<dbReference type="InterPro" id="IPR019127">
    <property type="entry name" value="Exosortase"/>
</dbReference>
<keyword evidence="1" id="KW-1133">Transmembrane helix</keyword>
<evidence type="ECO:0000313" key="2">
    <source>
        <dbReference type="EMBL" id="AFZ53389.1"/>
    </source>
</evidence>
<reference evidence="3" key="1">
    <citation type="journal article" date="2013" name="Proc. Natl. Acad. Sci. U.S.A.">
        <title>Improving the coverage of the cyanobacterial phylum using diversity-driven genome sequencing.</title>
        <authorList>
            <person name="Shih P.M."/>
            <person name="Wu D."/>
            <person name="Latifi A."/>
            <person name="Axen S.D."/>
            <person name="Fewer D.P."/>
            <person name="Talla E."/>
            <person name="Calteau A."/>
            <person name="Cai F."/>
            <person name="Tandeau de Marsac N."/>
            <person name="Rippka R."/>
            <person name="Herdman M."/>
            <person name="Sivonen K."/>
            <person name="Coursin T."/>
            <person name="Laurent T."/>
            <person name="Goodwin L."/>
            <person name="Nolan M."/>
            <person name="Davenport K.W."/>
            <person name="Han C.S."/>
            <person name="Rubin E.M."/>
            <person name="Eisen J.A."/>
            <person name="Woyke T."/>
            <person name="Gugger M."/>
            <person name="Kerfeld C.A."/>
        </authorList>
    </citation>
    <scope>NUCLEOTIDE SEQUENCE [LARGE SCALE GENOMIC DNA]</scope>
    <source>
        <strain evidence="3">PCC 10605</strain>
    </source>
</reference>
<evidence type="ECO:0000256" key="1">
    <source>
        <dbReference type="SAM" id="Phobius"/>
    </source>
</evidence>
<feature type="transmembrane region" description="Helical" evidence="1">
    <location>
        <begin position="98"/>
        <end position="117"/>
    </location>
</feature>
<keyword evidence="1" id="KW-0472">Membrane</keyword>
<organism evidence="2 3">
    <name type="scientific">Cyanobacterium aponinum (strain PCC 10605)</name>
    <dbReference type="NCBI Taxonomy" id="755178"/>
    <lineage>
        <taxon>Bacteria</taxon>
        <taxon>Bacillati</taxon>
        <taxon>Cyanobacteriota</taxon>
        <taxon>Cyanophyceae</taxon>
        <taxon>Oscillatoriophycideae</taxon>
        <taxon>Chroococcales</taxon>
        <taxon>Geminocystaceae</taxon>
        <taxon>Cyanobacterium</taxon>
    </lineage>
</organism>
<feature type="transmembrane region" description="Helical" evidence="1">
    <location>
        <begin position="41"/>
        <end position="58"/>
    </location>
</feature>
<keyword evidence="3" id="KW-1185">Reference proteome</keyword>
<name>K9Z2L2_CYAAP</name>
<dbReference type="KEGG" id="can:Cyan10605_1273"/>
<dbReference type="Proteomes" id="UP000010480">
    <property type="component" value="Chromosome"/>
</dbReference>
<protein>
    <submittedName>
        <fullName evidence="2">Uncharacterized protein</fullName>
    </submittedName>
</protein>